<evidence type="ECO:0000256" key="1">
    <source>
        <dbReference type="SAM" id="Coils"/>
    </source>
</evidence>
<proteinExistence type="predicted"/>
<sequence length="243" mass="27695">MSQNEELARQILLAYANGKVDLSKVPELQSTSILLAYANGKVDLSKVPELQRIVKEAAAEQMAYTVNTNDLQQKQADALKRSEIWLNEQAHARLDAINPDQLKQEFVTSVEDYERRLKAQQSELKSLLEQSEKSRRQQFWRNLMPTLAGSAVCLLLVAVIFFVLEKLIYQGIWQGWGLHKLYATVLAIQPQHPYGAIVLGLLGFVLLAGALYASFWLLVHVVQQLVDFQPSKLLFWRKHDNPR</sequence>
<feature type="coiled-coil region" evidence="1">
    <location>
        <begin position="103"/>
        <end position="137"/>
    </location>
</feature>
<accession>E3Q0R1</accession>
<feature type="transmembrane region" description="Helical" evidence="2">
    <location>
        <begin position="143"/>
        <end position="164"/>
    </location>
</feature>
<reference evidence="3" key="1">
    <citation type="journal article" date="2011" name="FEMS Microbiol. Lett.">
        <title>Comparative and evolutionary analysis of plasmid pREN isolated from Lactobacillus rennini, a novel member of the theta-replicating pUCL287 family.</title>
        <authorList>
            <person name="Asteri I.A."/>
            <person name="Papadimitriou K."/>
            <person name="Boutou E."/>
            <person name="Pot B."/>
            <person name="Vorgias C.E."/>
            <person name="Tsakalidou E."/>
        </authorList>
    </citation>
    <scope>NUCLEOTIDE SEQUENCE [LARGE SCALE GENOMIC DNA]</scope>
    <source>
        <strain evidence="3">ACA-DC 1534</strain>
        <plasmid evidence="3">pREN</plasmid>
    </source>
</reference>
<evidence type="ECO:0000313" key="3">
    <source>
        <dbReference type="EMBL" id="CBX32806.1"/>
    </source>
</evidence>
<dbReference type="EMBL" id="FR714836">
    <property type="protein sequence ID" value="CBX32806.1"/>
    <property type="molecule type" value="Genomic_DNA"/>
</dbReference>
<keyword evidence="2" id="KW-0812">Transmembrane</keyword>
<gene>
    <name evidence="3" type="primary">mobB</name>
</gene>
<evidence type="ECO:0008006" key="4">
    <source>
        <dbReference type="Google" id="ProtNLM"/>
    </source>
</evidence>
<dbReference type="AlphaFoldDB" id="E3Q0R1"/>
<dbReference type="RefSeq" id="WP_015060379.1">
    <property type="nucleotide sequence ID" value="NC_019233.1"/>
</dbReference>
<keyword evidence="3" id="KW-0614">Plasmid</keyword>
<keyword evidence="1" id="KW-0175">Coiled coil</keyword>
<geneLocation type="plasmid" evidence="3">
    <name>pREN</name>
</geneLocation>
<protein>
    <recommendedName>
        <fullName evidence="4">Mobilization protein</fullName>
    </recommendedName>
</protein>
<organism evidence="3">
    <name type="scientific">Loigolactobacillus rennini</name>
    <dbReference type="NCBI Taxonomy" id="238013"/>
    <lineage>
        <taxon>Bacteria</taxon>
        <taxon>Bacillati</taxon>
        <taxon>Bacillota</taxon>
        <taxon>Bacilli</taxon>
        <taxon>Lactobacillales</taxon>
        <taxon>Lactobacillaceae</taxon>
        <taxon>Loigolactobacillus</taxon>
    </lineage>
</organism>
<name>E3Q0R1_9LACO</name>
<keyword evidence="2" id="KW-1133">Transmembrane helix</keyword>
<evidence type="ECO:0000256" key="2">
    <source>
        <dbReference type="SAM" id="Phobius"/>
    </source>
</evidence>
<feature type="transmembrane region" description="Helical" evidence="2">
    <location>
        <begin position="194"/>
        <end position="219"/>
    </location>
</feature>
<keyword evidence="2" id="KW-0472">Membrane</keyword>